<dbReference type="GO" id="GO:0015631">
    <property type="term" value="F:tubulin binding"/>
    <property type="evidence" value="ECO:0007669"/>
    <property type="project" value="TreeGrafter"/>
</dbReference>
<dbReference type="GO" id="GO:0036064">
    <property type="term" value="C:ciliary basal body"/>
    <property type="evidence" value="ECO:0007669"/>
    <property type="project" value="TreeGrafter"/>
</dbReference>
<reference evidence="1 2" key="1">
    <citation type="submission" date="2020-02" db="EMBL/GenBank/DDBJ databases">
        <title>Draft genome sequence of Haematococcus lacustris strain NIES-144.</title>
        <authorList>
            <person name="Morimoto D."/>
            <person name="Nakagawa S."/>
            <person name="Yoshida T."/>
            <person name="Sawayama S."/>
        </authorList>
    </citation>
    <scope>NUCLEOTIDE SEQUENCE [LARGE SCALE GENOMIC DNA]</scope>
    <source>
        <strain evidence="1 2">NIES-144</strain>
    </source>
</reference>
<accession>A0A6A0A4W5</accession>
<dbReference type="Proteomes" id="UP000485058">
    <property type="component" value="Unassembled WGS sequence"/>
</dbReference>
<feature type="non-terminal residue" evidence="1">
    <location>
        <position position="1"/>
    </location>
</feature>
<dbReference type="PANTHER" id="PTHR12241:SF145">
    <property type="entry name" value="TUBULIN POLYGLUTAMYLASE TTLL5"/>
    <property type="match status" value="1"/>
</dbReference>
<keyword evidence="2" id="KW-1185">Reference proteome</keyword>
<dbReference type="GO" id="GO:0070740">
    <property type="term" value="F:tubulin-glutamic acid ligase activity"/>
    <property type="evidence" value="ECO:0007669"/>
    <property type="project" value="TreeGrafter"/>
</dbReference>
<name>A0A6A0A4W5_HAELA</name>
<proteinExistence type="predicted"/>
<dbReference type="EMBL" id="BLLF01003177">
    <property type="protein sequence ID" value="GFH26602.1"/>
    <property type="molecule type" value="Genomic_DNA"/>
</dbReference>
<dbReference type="AlphaFoldDB" id="A0A6A0A4W5"/>
<protein>
    <submittedName>
        <fullName evidence="1">Uncharacterized protein</fullName>
    </submittedName>
</protein>
<sequence>MRTEIAKSQGRMVVSGETLSSFLSVKGAYVPEKWDVYFTVRRLCYSTLHQVAQPKRVNCLPGSEALTLKKALVATLQGAYGEQAFGLIMPRTYLLPEQLTTWKAWLVEQRPPPYTLWAVKANVHRGV</sequence>
<feature type="non-terminal residue" evidence="1">
    <location>
        <position position="127"/>
    </location>
</feature>
<dbReference type="GO" id="GO:0000226">
    <property type="term" value="P:microtubule cytoskeleton organization"/>
    <property type="evidence" value="ECO:0007669"/>
    <property type="project" value="TreeGrafter"/>
</dbReference>
<dbReference type="PANTHER" id="PTHR12241">
    <property type="entry name" value="TUBULIN POLYGLUTAMYLASE"/>
    <property type="match status" value="1"/>
</dbReference>
<evidence type="ECO:0000313" key="1">
    <source>
        <dbReference type="EMBL" id="GFH26602.1"/>
    </source>
</evidence>
<comment type="caution">
    <text evidence="1">The sequence shown here is derived from an EMBL/GenBank/DDBJ whole genome shotgun (WGS) entry which is preliminary data.</text>
</comment>
<evidence type="ECO:0000313" key="2">
    <source>
        <dbReference type="Proteomes" id="UP000485058"/>
    </source>
</evidence>
<gene>
    <name evidence="1" type="ORF">HaLaN_24776</name>
</gene>
<organism evidence="1 2">
    <name type="scientific">Haematococcus lacustris</name>
    <name type="common">Green alga</name>
    <name type="synonym">Haematococcus pluvialis</name>
    <dbReference type="NCBI Taxonomy" id="44745"/>
    <lineage>
        <taxon>Eukaryota</taxon>
        <taxon>Viridiplantae</taxon>
        <taxon>Chlorophyta</taxon>
        <taxon>core chlorophytes</taxon>
        <taxon>Chlorophyceae</taxon>
        <taxon>CS clade</taxon>
        <taxon>Chlamydomonadales</taxon>
        <taxon>Haematococcaceae</taxon>
        <taxon>Haematococcus</taxon>
    </lineage>
</organism>